<dbReference type="RefSeq" id="WP_127080591.1">
    <property type="nucleotide sequence ID" value="NZ_RSCL01000004.1"/>
</dbReference>
<reference evidence="1" key="2">
    <citation type="journal article" date="2019" name="Genome Biol. Evol.">
        <title>Day and night: Metabolic profiles and evolutionary relationships of six axenic non-marine cyanobacteria.</title>
        <authorList>
            <person name="Will S.E."/>
            <person name="Henke P."/>
            <person name="Boedeker C."/>
            <person name="Huang S."/>
            <person name="Brinkmann H."/>
            <person name="Rohde M."/>
            <person name="Jarek M."/>
            <person name="Friedl T."/>
            <person name="Seufert S."/>
            <person name="Schumacher M."/>
            <person name="Overmann J."/>
            <person name="Neumann-Schaal M."/>
            <person name="Petersen J."/>
        </authorList>
    </citation>
    <scope>NUCLEOTIDE SEQUENCE [LARGE SCALE GENOMIC DNA]</scope>
    <source>
        <strain evidence="1">PCC 7102</strain>
    </source>
</reference>
<dbReference type="Gene3D" id="3.40.30.10">
    <property type="entry name" value="Glutaredoxin"/>
    <property type="match status" value="1"/>
</dbReference>
<dbReference type="CDD" id="cd02980">
    <property type="entry name" value="TRX_Fd_family"/>
    <property type="match status" value="1"/>
</dbReference>
<evidence type="ECO:0008006" key="3">
    <source>
        <dbReference type="Google" id="ProtNLM"/>
    </source>
</evidence>
<keyword evidence="2" id="KW-1185">Reference proteome</keyword>
<reference evidence="1" key="1">
    <citation type="submission" date="2018-12" db="EMBL/GenBank/DDBJ databases">
        <authorList>
            <person name="Will S."/>
            <person name="Neumann-Schaal M."/>
            <person name="Henke P."/>
        </authorList>
    </citation>
    <scope>NUCLEOTIDE SEQUENCE</scope>
    <source>
        <strain evidence="1">PCC 7102</strain>
    </source>
</reference>
<dbReference type="Proteomes" id="UP000271624">
    <property type="component" value="Unassembled WGS sequence"/>
</dbReference>
<accession>A0A433VNP6</accession>
<proteinExistence type="predicted"/>
<sequence length="129" mass="14935">MDSPQYRVFVCTKRRPENAEEGCCCNAGGLDVYQTFQDEIQTRMLHKRVEVRRSGCLDHCETGAVAMVYQPNRNEFSWLPTKLQVKLRRLLFPKRYVYGHLTPEDVGAIVESHFVKGQPLKRCQISTTK</sequence>
<gene>
    <name evidence="1" type="ORF">DSM106972_019800</name>
</gene>
<dbReference type="SUPFAM" id="SSF52833">
    <property type="entry name" value="Thioredoxin-like"/>
    <property type="match status" value="1"/>
</dbReference>
<name>A0A433VNP6_9CYAN</name>
<evidence type="ECO:0000313" key="2">
    <source>
        <dbReference type="Proteomes" id="UP000271624"/>
    </source>
</evidence>
<organism evidence="1 2">
    <name type="scientific">Dulcicalothrix desertica PCC 7102</name>
    <dbReference type="NCBI Taxonomy" id="232991"/>
    <lineage>
        <taxon>Bacteria</taxon>
        <taxon>Bacillati</taxon>
        <taxon>Cyanobacteriota</taxon>
        <taxon>Cyanophyceae</taxon>
        <taxon>Nostocales</taxon>
        <taxon>Calotrichaceae</taxon>
        <taxon>Dulcicalothrix</taxon>
    </lineage>
</organism>
<dbReference type="AlphaFoldDB" id="A0A433VNP6"/>
<protein>
    <recommendedName>
        <fullName evidence="3">Ferredoxin</fullName>
    </recommendedName>
</protein>
<dbReference type="OrthoDB" id="9800692at2"/>
<comment type="caution">
    <text evidence="1">The sequence shown here is derived from an EMBL/GenBank/DDBJ whole genome shotgun (WGS) entry which is preliminary data.</text>
</comment>
<dbReference type="EMBL" id="RSCL01000004">
    <property type="protein sequence ID" value="RUT07720.1"/>
    <property type="molecule type" value="Genomic_DNA"/>
</dbReference>
<dbReference type="InterPro" id="IPR036249">
    <property type="entry name" value="Thioredoxin-like_sf"/>
</dbReference>
<evidence type="ECO:0000313" key="1">
    <source>
        <dbReference type="EMBL" id="RUT07720.1"/>
    </source>
</evidence>